<dbReference type="AlphaFoldDB" id="A0A0D2JX45"/>
<dbReference type="GO" id="GO:0000976">
    <property type="term" value="F:transcription cis-regulatory region binding"/>
    <property type="evidence" value="ECO:0007669"/>
    <property type="project" value="TreeGrafter"/>
</dbReference>
<evidence type="ECO:0000256" key="1">
    <source>
        <dbReference type="ARBA" id="ARBA00004123"/>
    </source>
</evidence>
<proteinExistence type="predicted"/>
<organism evidence="3 4">
    <name type="scientific">Fonsecaea multimorphosa CBS 102226</name>
    <dbReference type="NCBI Taxonomy" id="1442371"/>
    <lineage>
        <taxon>Eukaryota</taxon>
        <taxon>Fungi</taxon>
        <taxon>Dikarya</taxon>
        <taxon>Ascomycota</taxon>
        <taxon>Pezizomycotina</taxon>
        <taxon>Eurotiomycetes</taxon>
        <taxon>Chaetothyriomycetidae</taxon>
        <taxon>Chaetothyriales</taxon>
        <taxon>Herpotrichiellaceae</taxon>
        <taxon>Fonsecaea</taxon>
    </lineage>
</organism>
<sequence>MRKRGPLCRASNRDSVRNTYQSYQSKRACQLQRPVVKEGSLPAKHVNKTPIEMTGAQVNRIAGSAETAHAIGIHDAQPQLLANSRLLWLHPGRFSPGRSYLWDQYLNRFCRTFPSYAGPQNPFLSVLVPMALQSNMLFEALIAMSGAQTWGSASLELREETLEAKHNALKACRELLNGPTCSHISRSRTERDAIGSVAVSSGSSTNGSITMDTQLIVLLATVTMLLLYEKFTGEGEKNWKPHLNFINHVFALTDIPRGSNKFNIAMCFLHGLFTYNDLVGSTSLRSAPLSTFYVQACEADPTYGSSHATSIPSPHPPLGSVDRQNWLTCSDRGGRRFGAYQFPSMIARISSGDTSLSMTDIIQWDGRMDWFPSFCLKDNESCYLANRESHEEASIIVELYRKTAMIYYEQRLLRDHQQITLSTTPLRRTAQRGHGKGGESDLPYSQHIRAIELIKLIPAHSPYENSLLWPISIIAPDLQYHHTAERQYLFKKLEWLERRFQMKQFHCMRQFLRDFWTRADESHALKDMISFSMLQG</sequence>
<dbReference type="GO" id="GO:0003700">
    <property type="term" value="F:DNA-binding transcription factor activity"/>
    <property type="evidence" value="ECO:0007669"/>
    <property type="project" value="TreeGrafter"/>
</dbReference>
<dbReference type="Proteomes" id="UP000053411">
    <property type="component" value="Unassembled WGS sequence"/>
</dbReference>
<name>A0A0D2JX45_9EURO</name>
<keyword evidence="2" id="KW-0539">Nucleus</keyword>
<evidence type="ECO:0000313" key="4">
    <source>
        <dbReference type="Proteomes" id="UP000053411"/>
    </source>
</evidence>
<dbReference type="PANTHER" id="PTHR37534">
    <property type="entry name" value="TRANSCRIPTIONAL ACTIVATOR PROTEIN UGA3"/>
    <property type="match status" value="1"/>
</dbReference>
<dbReference type="InterPro" id="IPR021858">
    <property type="entry name" value="Fun_TF"/>
</dbReference>
<gene>
    <name evidence="3" type="ORF">Z520_09005</name>
</gene>
<dbReference type="EMBL" id="KN848083">
    <property type="protein sequence ID" value="KIX95089.1"/>
    <property type="molecule type" value="Genomic_DNA"/>
</dbReference>
<keyword evidence="4" id="KW-1185">Reference proteome</keyword>
<dbReference type="GO" id="GO:0005634">
    <property type="term" value="C:nucleus"/>
    <property type="evidence" value="ECO:0007669"/>
    <property type="project" value="UniProtKB-SubCell"/>
</dbReference>
<protein>
    <recommendedName>
        <fullName evidence="5">Transcription factor domain-containing protein</fullName>
    </recommendedName>
</protein>
<evidence type="ECO:0000313" key="3">
    <source>
        <dbReference type="EMBL" id="KIX95089.1"/>
    </source>
</evidence>
<dbReference type="RefSeq" id="XP_016629212.1">
    <property type="nucleotide sequence ID" value="XM_016779501.1"/>
</dbReference>
<dbReference type="VEuPathDB" id="FungiDB:Z520_09005"/>
<evidence type="ECO:0000256" key="2">
    <source>
        <dbReference type="ARBA" id="ARBA00023242"/>
    </source>
</evidence>
<dbReference type="Pfam" id="PF11951">
    <property type="entry name" value="Fungal_trans_2"/>
    <property type="match status" value="1"/>
</dbReference>
<comment type="subcellular location">
    <subcellularLocation>
        <location evidence="1">Nucleus</location>
    </subcellularLocation>
</comment>
<dbReference type="GeneID" id="27714751"/>
<dbReference type="OrthoDB" id="3251668at2759"/>
<reference evidence="3 4" key="1">
    <citation type="submission" date="2015-01" db="EMBL/GenBank/DDBJ databases">
        <title>The Genome Sequence of Fonsecaea multimorphosa CBS 102226.</title>
        <authorList>
            <consortium name="The Broad Institute Genomics Platform"/>
            <person name="Cuomo C."/>
            <person name="de Hoog S."/>
            <person name="Gorbushina A."/>
            <person name="Stielow B."/>
            <person name="Teixiera M."/>
            <person name="Abouelleil A."/>
            <person name="Chapman S.B."/>
            <person name="Priest M."/>
            <person name="Young S.K."/>
            <person name="Wortman J."/>
            <person name="Nusbaum C."/>
            <person name="Birren B."/>
        </authorList>
    </citation>
    <scope>NUCLEOTIDE SEQUENCE [LARGE SCALE GENOMIC DNA]</scope>
    <source>
        <strain evidence="3 4">CBS 102226</strain>
    </source>
</reference>
<accession>A0A0D2JX45</accession>
<dbReference type="PANTHER" id="PTHR37534:SF49">
    <property type="entry name" value="LYSINE BIOSYNTHESIS REGULATORY PROTEIN LYS14"/>
    <property type="match status" value="1"/>
</dbReference>
<evidence type="ECO:0008006" key="5">
    <source>
        <dbReference type="Google" id="ProtNLM"/>
    </source>
</evidence>
<dbReference type="GO" id="GO:0045944">
    <property type="term" value="P:positive regulation of transcription by RNA polymerase II"/>
    <property type="evidence" value="ECO:0007669"/>
    <property type="project" value="TreeGrafter"/>
</dbReference>